<dbReference type="OrthoDB" id="659599at2759"/>
<proteinExistence type="predicted"/>
<evidence type="ECO:0000256" key="2">
    <source>
        <dbReference type="SAM" id="Phobius"/>
    </source>
</evidence>
<evidence type="ECO:0000313" key="3">
    <source>
        <dbReference type="EMBL" id="RZC65534.1"/>
    </source>
</evidence>
<keyword evidence="2" id="KW-0472">Membrane</keyword>
<dbReference type="Gramene" id="RZC65534">
    <property type="protein sequence ID" value="RZC65534"/>
    <property type="gene ID" value="C5167_009224"/>
</dbReference>
<dbReference type="PANTHER" id="PTHR33625">
    <property type="entry name" value="OS08G0179900 PROTEIN"/>
    <property type="match status" value="1"/>
</dbReference>
<keyword evidence="2" id="KW-1133">Transmembrane helix</keyword>
<gene>
    <name evidence="3" type="ORF">C5167_009224</name>
</gene>
<reference evidence="3 4" key="1">
    <citation type="journal article" date="2018" name="Science">
        <title>The opium poppy genome and morphinan production.</title>
        <authorList>
            <person name="Guo L."/>
            <person name="Winzer T."/>
            <person name="Yang X."/>
            <person name="Li Y."/>
            <person name="Ning Z."/>
            <person name="He Z."/>
            <person name="Teodor R."/>
            <person name="Lu Y."/>
            <person name="Bowser T.A."/>
            <person name="Graham I.A."/>
            <person name="Ye K."/>
        </authorList>
    </citation>
    <scope>NUCLEOTIDE SEQUENCE [LARGE SCALE GENOMIC DNA]</scope>
    <source>
        <strain evidence="4">cv. HN1</strain>
        <tissue evidence="3">Leaves</tissue>
    </source>
</reference>
<keyword evidence="4" id="KW-1185">Reference proteome</keyword>
<dbReference type="OMA" id="FIQYQAH"/>
<protein>
    <submittedName>
        <fullName evidence="3">Uncharacterized protein</fullName>
    </submittedName>
</protein>
<sequence length="320" mass="34418">MGGGGVIRAATKVAGLGVNGGFRGALQEKSATTTVAATKKFSKPNSESISTEKTQESNSVITCLSSENGNIKSACAIESPSWRIDDWEFTDGEEEVLLSESSPMPRVIFGVGGVPTLEEAEEATSELKEALDLEMNSSIISKQHELELADTKACVTSDTEVGFCSESKPIFQAFSLLKESPEAQSVVASLASDKNLWEAVLRNEKVMQFIKSRQTINECHDNQTSSKNFEDDEDDTKHSQASENVFMSSIQNLNFAVMDMMNNVSHFFQDLFGGLLGPDNDVSLDGNGNASAASNMDKVIGASFMGLAVMVIMVVVLKRG</sequence>
<dbReference type="AlphaFoldDB" id="A0A4Y7JWS1"/>
<name>A0A4Y7JWS1_PAPSO</name>
<evidence type="ECO:0000256" key="1">
    <source>
        <dbReference type="SAM" id="MobiDB-lite"/>
    </source>
</evidence>
<feature type="region of interest" description="Disordered" evidence="1">
    <location>
        <begin position="221"/>
        <end position="240"/>
    </location>
</feature>
<feature type="transmembrane region" description="Helical" evidence="2">
    <location>
        <begin position="299"/>
        <end position="317"/>
    </location>
</feature>
<organism evidence="3 4">
    <name type="scientific">Papaver somniferum</name>
    <name type="common">Opium poppy</name>
    <dbReference type="NCBI Taxonomy" id="3469"/>
    <lineage>
        <taxon>Eukaryota</taxon>
        <taxon>Viridiplantae</taxon>
        <taxon>Streptophyta</taxon>
        <taxon>Embryophyta</taxon>
        <taxon>Tracheophyta</taxon>
        <taxon>Spermatophyta</taxon>
        <taxon>Magnoliopsida</taxon>
        <taxon>Ranunculales</taxon>
        <taxon>Papaveraceae</taxon>
        <taxon>Papaveroideae</taxon>
        <taxon>Papaver</taxon>
    </lineage>
</organism>
<dbReference type="Proteomes" id="UP000316621">
    <property type="component" value="Chromosome 6"/>
</dbReference>
<evidence type="ECO:0000313" key="4">
    <source>
        <dbReference type="Proteomes" id="UP000316621"/>
    </source>
</evidence>
<dbReference type="PANTHER" id="PTHR33625:SF4">
    <property type="entry name" value="OS08G0179900 PROTEIN"/>
    <property type="match status" value="1"/>
</dbReference>
<accession>A0A4Y7JWS1</accession>
<keyword evidence="2" id="KW-0812">Transmembrane</keyword>
<dbReference type="EMBL" id="CM010720">
    <property type="protein sequence ID" value="RZC65534.1"/>
    <property type="molecule type" value="Genomic_DNA"/>
</dbReference>